<protein>
    <submittedName>
        <fullName evidence="2">Uncharacterized protein</fullName>
    </submittedName>
</protein>
<evidence type="ECO:0000313" key="2">
    <source>
        <dbReference type="EMBL" id="KAF2635050.1"/>
    </source>
</evidence>
<evidence type="ECO:0000256" key="1">
    <source>
        <dbReference type="SAM" id="MobiDB-lite"/>
    </source>
</evidence>
<evidence type="ECO:0000313" key="3">
    <source>
        <dbReference type="Proteomes" id="UP000799753"/>
    </source>
</evidence>
<proteinExistence type="predicted"/>
<organism evidence="2 3">
    <name type="scientific">Massarina eburnea CBS 473.64</name>
    <dbReference type="NCBI Taxonomy" id="1395130"/>
    <lineage>
        <taxon>Eukaryota</taxon>
        <taxon>Fungi</taxon>
        <taxon>Dikarya</taxon>
        <taxon>Ascomycota</taxon>
        <taxon>Pezizomycotina</taxon>
        <taxon>Dothideomycetes</taxon>
        <taxon>Pleosporomycetidae</taxon>
        <taxon>Pleosporales</taxon>
        <taxon>Massarineae</taxon>
        <taxon>Massarinaceae</taxon>
        <taxon>Massarina</taxon>
    </lineage>
</organism>
<dbReference type="EMBL" id="MU006811">
    <property type="protein sequence ID" value="KAF2635050.1"/>
    <property type="molecule type" value="Genomic_DNA"/>
</dbReference>
<accession>A0A6A6RID6</accession>
<feature type="region of interest" description="Disordered" evidence="1">
    <location>
        <begin position="230"/>
        <end position="273"/>
    </location>
</feature>
<reference evidence="2" key="1">
    <citation type="journal article" date="2020" name="Stud. Mycol.">
        <title>101 Dothideomycetes genomes: a test case for predicting lifestyles and emergence of pathogens.</title>
        <authorList>
            <person name="Haridas S."/>
            <person name="Albert R."/>
            <person name="Binder M."/>
            <person name="Bloem J."/>
            <person name="Labutti K."/>
            <person name="Salamov A."/>
            <person name="Andreopoulos B."/>
            <person name="Baker S."/>
            <person name="Barry K."/>
            <person name="Bills G."/>
            <person name="Bluhm B."/>
            <person name="Cannon C."/>
            <person name="Castanera R."/>
            <person name="Culley D."/>
            <person name="Daum C."/>
            <person name="Ezra D."/>
            <person name="Gonzalez J."/>
            <person name="Henrissat B."/>
            <person name="Kuo A."/>
            <person name="Liang C."/>
            <person name="Lipzen A."/>
            <person name="Lutzoni F."/>
            <person name="Magnuson J."/>
            <person name="Mondo S."/>
            <person name="Nolan M."/>
            <person name="Ohm R."/>
            <person name="Pangilinan J."/>
            <person name="Park H.-J."/>
            <person name="Ramirez L."/>
            <person name="Alfaro M."/>
            <person name="Sun H."/>
            <person name="Tritt A."/>
            <person name="Yoshinaga Y."/>
            <person name="Zwiers L.-H."/>
            <person name="Turgeon B."/>
            <person name="Goodwin S."/>
            <person name="Spatafora J."/>
            <person name="Crous P."/>
            <person name="Grigoriev I."/>
        </authorList>
    </citation>
    <scope>NUCLEOTIDE SEQUENCE</scope>
    <source>
        <strain evidence="2">CBS 473.64</strain>
    </source>
</reference>
<gene>
    <name evidence="2" type="ORF">P280DRAFT_203849</name>
</gene>
<keyword evidence="3" id="KW-1185">Reference proteome</keyword>
<dbReference type="AlphaFoldDB" id="A0A6A6RID6"/>
<name>A0A6A6RID6_9PLEO</name>
<dbReference type="Proteomes" id="UP000799753">
    <property type="component" value="Unassembled WGS sequence"/>
</dbReference>
<sequence>MLEGELPQPNAGWWPTFYPFCQSHRVREAWISGPSACARICRCTSKEEGRRRHSHNGQVCGGGGPTRQCGSPNLELAPPTAERVEGTKGFAVILLLLLQQSRTRAASMEGLLLPVCYGQGRLSNISSDETMARSCFSRPWRPADYRKKKKKPDIGDSRPGVAQLFERLGRSKAPTSLAGKHTPTPFGAMARTVPFRPLSARGGPALLAHVAACYRVPGCGTGAAPQLVGRRRPSSSLISHPGPLSGIPQVALEGGHRGDGLASGKGSTAHGDS</sequence>